<accession>A0A0K9PHQ5</accession>
<dbReference type="SUPFAM" id="SSF75625">
    <property type="entry name" value="YebC-like"/>
    <property type="match status" value="1"/>
</dbReference>
<evidence type="ECO:0000259" key="2">
    <source>
        <dbReference type="Pfam" id="PF01709"/>
    </source>
</evidence>
<name>A0A0K9PHQ5_ZOSMR</name>
<dbReference type="InterPro" id="IPR026564">
    <property type="entry name" value="Transcrip_reg_TACO1-like_dom3"/>
</dbReference>
<dbReference type="InterPro" id="IPR017856">
    <property type="entry name" value="Integrase-like_N"/>
</dbReference>
<dbReference type="AlphaFoldDB" id="A0A0K9PHQ5"/>
<proteinExistence type="inferred from homology"/>
<protein>
    <recommendedName>
        <fullName evidence="6">Transcriptional regulatory protein</fullName>
    </recommendedName>
</protein>
<gene>
    <name evidence="4" type="ORF">ZOSMA_236G00180</name>
</gene>
<dbReference type="InterPro" id="IPR002876">
    <property type="entry name" value="Transcrip_reg_TACO1-like"/>
</dbReference>
<organism evidence="4 5">
    <name type="scientific">Zostera marina</name>
    <name type="common">Eelgrass</name>
    <dbReference type="NCBI Taxonomy" id="29655"/>
    <lineage>
        <taxon>Eukaryota</taxon>
        <taxon>Viridiplantae</taxon>
        <taxon>Streptophyta</taxon>
        <taxon>Embryophyta</taxon>
        <taxon>Tracheophyta</taxon>
        <taxon>Spermatophyta</taxon>
        <taxon>Magnoliopsida</taxon>
        <taxon>Liliopsida</taxon>
        <taxon>Zosteraceae</taxon>
        <taxon>Zostera</taxon>
    </lineage>
</organism>
<dbReference type="Gene3D" id="1.10.10.200">
    <property type="match status" value="1"/>
</dbReference>
<dbReference type="FunFam" id="3.30.70.980:FF:000011">
    <property type="entry name" value="Putative transcriptional regulatory protein"/>
    <property type="match status" value="1"/>
</dbReference>
<dbReference type="Gene3D" id="3.30.70.980">
    <property type="match status" value="2"/>
</dbReference>
<feature type="domain" description="TACO1/YebC-like second and third" evidence="2">
    <location>
        <begin position="144"/>
        <end position="311"/>
    </location>
</feature>
<dbReference type="PANTHER" id="PTHR12532">
    <property type="entry name" value="TRANSLATIONAL ACTIVATOR OF CYTOCHROME C OXIDASE 1"/>
    <property type="match status" value="1"/>
</dbReference>
<dbReference type="InterPro" id="IPR029072">
    <property type="entry name" value="YebC-like"/>
</dbReference>
<dbReference type="OrthoDB" id="2017544at2759"/>
<evidence type="ECO:0000259" key="3">
    <source>
        <dbReference type="Pfam" id="PF20772"/>
    </source>
</evidence>
<dbReference type="HAMAP" id="MF_00693">
    <property type="entry name" value="Transcrip_reg_TACO1"/>
    <property type="match status" value="1"/>
</dbReference>
<evidence type="ECO:0000313" key="5">
    <source>
        <dbReference type="Proteomes" id="UP000036987"/>
    </source>
</evidence>
<keyword evidence="5" id="KW-1185">Reference proteome</keyword>
<evidence type="ECO:0008006" key="6">
    <source>
        <dbReference type="Google" id="ProtNLM"/>
    </source>
</evidence>
<dbReference type="EMBL" id="LFYR01000830">
    <property type="protein sequence ID" value="KMZ68593.1"/>
    <property type="molecule type" value="Genomic_DNA"/>
</dbReference>
<comment type="caution">
    <text evidence="4">The sequence shown here is derived from an EMBL/GenBank/DDBJ whole genome shotgun (WGS) entry which is preliminary data.</text>
</comment>
<dbReference type="InterPro" id="IPR048300">
    <property type="entry name" value="TACO1_YebC-like_2nd/3rd_dom"/>
</dbReference>
<dbReference type="Proteomes" id="UP000036987">
    <property type="component" value="Unassembled WGS sequence"/>
</dbReference>
<evidence type="ECO:0000256" key="1">
    <source>
        <dbReference type="ARBA" id="ARBA00008724"/>
    </source>
</evidence>
<dbReference type="STRING" id="29655.A0A0K9PHQ5"/>
<comment type="similarity">
    <text evidence="1">Belongs to the TACO1 family.</text>
</comment>
<dbReference type="Pfam" id="PF20772">
    <property type="entry name" value="TACO1_YebC_N"/>
    <property type="match status" value="1"/>
</dbReference>
<dbReference type="GO" id="GO:0005737">
    <property type="term" value="C:cytoplasm"/>
    <property type="evidence" value="ECO:0007669"/>
    <property type="project" value="UniProtKB-ARBA"/>
</dbReference>
<reference evidence="5" key="1">
    <citation type="journal article" date="2016" name="Nature">
        <title>The genome of the seagrass Zostera marina reveals angiosperm adaptation to the sea.</title>
        <authorList>
            <person name="Olsen J.L."/>
            <person name="Rouze P."/>
            <person name="Verhelst B."/>
            <person name="Lin Y.-C."/>
            <person name="Bayer T."/>
            <person name="Collen J."/>
            <person name="Dattolo E."/>
            <person name="De Paoli E."/>
            <person name="Dittami S."/>
            <person name="Maumus F."/>
            <person name="Michel G."/>
            <person name="Kersting A."/>
            <person name="Lauritano C."/>
            <person name="Lohaus R."/>
            <person name="Toepel M."/>
            <person name="Tonon T."/>
            <person name="Vanneste K."/>
            <person name="Amirebrahimi M."/>
            <person name="Brakel J."/>
            <person name="Bostroem C."/>
            <person name="Chovatia M."/>
            <person name="Grimwood J."/>
            <person name="Jenkins J.W."/>
            <person name="Jueterbock A."/>
            <person name="Mraz A."/>
            <person name="Stam W.T."/>
            <person name="Tice H."/>
            <person name="Bornberg-Bauer E."/>
            <person name="Green P.J."/>
            <person name="Pearson G.A."/>
            <person name="Procaccini G."/>
            <person name="Duarte C.M."/>
            <person name="Schmutz J."/>
            <person name="Reusch T.B.H."/>
            <person name="Van de Peer Y."/>
        </authorList>
    </citation>
    <scope>NUCLEOTIDE SEQUENCE [LARGE SCALE GENOMIC DNA]</scope>
    <source>
        <strain evidence="5">cv. Finnish</strain>
    </source>
</reference>
<dbReference type="OMA" id="FGPGGCM"/>
<sequence length="314" mass="34881">MGYSFTSSARVVGALLQRGTFRRVEDSSLILRRIEFLGSNLLVPSRYEMGYVCKTRNIWTTTPVCMGRRAAKIANRKGAQNAKKMKRNGKIGKEIVSAIKRGGPNPDSNTALAIVLEKAKQLDVPKEIVDRNLNKALEKGQEAYIEKIYEVYGFGGVSMVVDVTTDKITRSVQAIRQVIKESGAKMADSGSAMFKFRRARVVNVKLTDVDKDKLLAIALDSGAEDVIEPTIDDDDPEEDTSGSYYKVVCSSDEYSIILSKLREEGIDFEPDNGYELLPLVTIEVDDEAMDMNKELVAKLLDLDDVDAVYTDQNE</sequence>
<dbReference type="Pfam" id="PF01709">
    <property type="entry name" value="Transcrip_reg"/>
    <property type="match status" value="1"/>
</dbReference>
<evidence type="ECO:0000313" key="4">
    <source>
        <dbReference type="EMBL" id="KMZ68593.1"/>
    </source>
</evidence>
<feature type="domain" description="TACO1/YebC-like N-terminal" evidence="3">
    <location>
        <begin position="68"/>
        <end position="137"/>
    </location>
</feature>
<dbReference type="InterPro" id="IPR049083">
    <property type="entry name" value="TACO1_YebC_N"/>
</dbReference>
<dbReference type="PANTHER" id="PTHR12532:SF0">
    <property type="entry name" value="TRANSLATIONAL ACTIVATOR OF CYTOCHROME C OXIDASE 1"/>
    <property type="match status" value="1"/>
</dbReference>